<keyword evidence="1" id="KW-1133">Transmembrane helix</keyword>
<evidence type="ECO:0008006" key="3">
    <source>
        <dbReference type="Google" id="ProtNLM"/>
    </source>
</evidence>
<gene>
    <name evidence="2" type="ORF">S01H4_03347</name>
</gene>
<proteinExistence type="predicted"/>
<feature type="non-terminal residue" evidence="2">
    <location>
        <position position="135"/>
    </location>
</feature>
<comment type="caution">
    <text evidence="2">The sequence shown here is derived from an EMBL/GenBank/DDBJ whole genome shotgun (WGS) entry which is preliminary data.</text>
</comment>
<evidence type="ECO:0000313" key="2">
    <source>
        <dbReference type="EMBL" id="GAG56885.1"/>
    </source>
</evidence>
<keyword evidence="1" id="KW-0812">Transmembrane</keyword>
<dbReference type="AlphaFoldDB" id="X0YLD5"/>
<dbReference type="EMBL" id="BART01000812">
    <property type="protein sequence ID" value="GAG56885.1"/>
    <property type="molecule type" value="Genomic_DNA"/>
</dbReference>
<sequence>MKGKLWLGFLVVIVLLWVICIYAVLSSMSVREVFVELGHYVVPSAITMIEMRTELNELREETLAYILRGNVVSEGKTSREQLEELYGELRGFAEEHREHEIVARSKTREEAEKLATLSQKIILASAEITRLKDQG</sequence>
<keyword evidence="1" id="KW-0472">Membrane</keyword>
<evidence type="ECO:0000256" key="1">
    <source>
        <dbReference type="SAM" id="Phobius"/>
    </source>
</evidence>
<name>X0YLD5_9ZZZZ</name>
<protein>
    <recommendedName>
        <fullName evidence="3">Chemotaxis methyl-accepting receptor HlyB-like 4HB MCP domain-containing protein</fullName>
    </recommendedName>
</protein>
<feature type="transmembrane region" description="Helical" evidence="1">
    <location>
        <begin position="6"/>
        <end position="25"/>
    </location>
</feature>
<organism evidence="2">
    <name type="scientific">marine sediment metagenome</name>
    <dbReference type="NCBI Taxonomy" id="412755"/>
    <lineage>
        <taxon>unclassified sequences</taxon>
        <taxon>metagenomes</taxon>
        <taxon>ecological metagenomes</taxon>
    </lineage>
</organism>
<reference evidence="2" key="1">
    <citation type="journal article" date="2014" name="Front. Microbiol.">
        <title>High frequency of phylogenetically diverse reductive dehalogenase-homologous genes in deep subseafloor sedimentary metagenomes.</title>
        <authorList>
            <person name="Kawai M."/>
            <person name="Futagami T."/>
            <person name="Toyoda A."/>
            <person name="Takaki Y."/>
            <person name="Nishi S."/>
            <person name="Hori S."/>
            <person name="Arai W."/>
            <person name="Tsubouchi T."/>
            <person name="Morono Y."/>
            <person name="Uchiyama I."/>
            <person name="Ito T."/>
            <person name="Fujiyama A."/>
            <person name="Inagaki F."/>
            <person name="Takami H."/>
        </authorList>
    </citation>
    <scope>NUCLEOTIDE SEQUENCE</scope>
    <source>
        <strain evidence="2">Expedition CK06-06</strain>
    </source>
</reference>
<accession>X0YLD5</accession>